<keyword evidence="3" id="KW-1185">Reference proteome</keyword>
<sequence>MKATGNARSNAIYNPNEVRHPPPPNLMDAERDSELEQYIRSKYEFKRFMDKSALVASKLGPSRSASSVTSSGSLRSVSTPLTSLQTDSTTLSTTSTLTTSPTSSQPSSQLPMPPQRPSAVSTAMAPTRSFSQPLTSLQSHPPQPQRQATTNAGPPAPVGGVWSDLVSLQAPSTSSSLPLQFQMPPTQPLGMVNTQPLNMMSTQLGGQSAFPGTMSAYQTSMGSGVNPFTAQHVPSNPFTPQQQFPGMMQQQQFVSSPGAMTPFGSVNQAGQQGYFSTQPQQPMQQQANNFFHPQPTPGQGNTMFSSNAQAQQLLGANPSQQQQRFTPQPVTPQPQMLSATPQPQMQMTGHFMTPSPQLGIGSMGMATTQSPQLGMGATGMGMGMASQGQGQFMSSIPQPQTTMQMMQQQQLQQQQLQMQQQQQQQRPLYGAQQNMQMQPQGQFNPFSGSGQPFTSANNGFTGSGGQWGAM</sequence>
<accession>A0A9P7FUR4</accession>
<dbReference type="AlphaFoldDB" id="A0A9P7FUR4"/>
<proteinExistence type="predicted"/>
<organism evidence="2 3">
    <name type="scientific">Sphagnurus paluster</name>
    <dbReference type="NCBI Taxonomy" id="117069"/>
    <lineage>
        <taxon>Eukaryota</taxon>
        <taxon>Fungi</taxon>
        <taxon>Dikarya</taxon>
        <taxon>Basidiomycota</taxon>
        <taxon>Agaricomycotina</taxon>
        <taxon>Agaricomycetes</taxon>
        <taxon>Agaricomycetidae</taxon>
        <taxon>Agaricales</taxon>
        <taxon>Tricholomatineae</taxon>
        <taxon>Lyophyllaceae</taxon>
        <taxon>Sphagnurus</taxon>
    </lineage>
</organism>
<evidence type="ECO:0000313" key="3">
    <source>
        <dbReference type="Proteomes" id="UP000717328"/>
    </source>
</evidence>
<protein>
    <submittedName>
        <fullName evidence="2">Uncharacterized protein</fullName>
    </submittedName>
</protein>
<dbReference type="EMBL" id="JABCKI010006151">
    <property type="protein sequence ID" value="KAG5635202.1"/>
    <property type="molecule type" value="Genomic_DNA"/>
</dbReference>
<comment type="caution">
    <text evidence="2">The sequence shown here is derived from an EMBL/GenBank/DDBJ whole genome shotgun (WGS) entry which is preliminary data.</text>
</comment>
<evidence type="ECO:0000256" key="1">
    <source>
        <dbReference type="SAM" id="MobiDB-lite"/>
    </source>
</evidence>
<evidence type="ECO:0000313" key="2">
    <source>
        <dbReference type="EMBL" id="KAG5635202.1"/>
    </source>
</evidence>
<feature type="compositionally biased region" description="Low complexity" evidence="1">
    <location>
        <begin position="60"/>
        <end position="110"/>
    </location>
</feature>
<feature type="region of interest" description="Disordered" evidence="1">
    <location>
        <begin position="1"/>
        <end position="33"/>
    </location>
</feature>
<feature type="compositionally biased region" description="Polar residues" evidence="1">
    <location>
        <begin position="128"/>
        <end position="152"/>
    </location>
</feature>
<gene>
    <name evidence="2" type="ORF">H0H81_012066</name>
</gene>
<feature type="region of interest" description="Disordered" evidence="1">
    <location>
        <begin position="315"/>
        <end position="341"/>
    </location>
</feature>
<dbReference type="Proteomes" id="UP000717328">
    <property type="component" value="Unassembled WGS sequence"/>
</dbReference>
<reference evidence="2" key="2">
    <citation type="submission" date="2021-10" db="EMBL/GenBank/DDBJ databases">
        <title>Phylogenomics reveals ancestral predisposition of the termite-cultivated fungus Termitomyces towards a domesticated lifestyle.</title>
        <authorList>
            <person name="Auxier B."/>
            <person name="Grum-Grzhimaylo A."/>
            <person name="Cardenas M.E."/>
            <person name="Lodge J.D."/>
            <person name="Laessoe T."/>
            <person name="Pedersen O."/>
            <person name="Smith M.E."/>
            <person name="Kuyper T.W."/>
            <person name="Franco-Molano E.A."/>
            <person name="Baroni T.J."/>
            <person name="Aanen D.K."/>
        </authorList>
    </citation>
    <scope>NUCLEOTIDE SEQUENCE</scope>
    <source>
        <strain evidence="2">D49</strain>
    </source>
</reference>
<dbReference type="InterPro" id="IPR038508">
    <property type="entry name" value="ArfGAP_dom_sf"/>
</dbReference>
<reference evidence="2" key="1">
    <citation type="submission" date="2021-02" db="EMBL/GenBank/DDBJ databases">
        <authorList>
            <person name="Nieuwenhuis M."/>
            <person name="Van De Peppel L.J.J."/>
        </authorList>
    </citation>
    <scope>NUCLEOTIDE SEQUENCE</scope>
    <source>
        <strain evidence="2">D49</strain>
    </source>
</reference>
<name>A0A9P7FUR4_9AGAR</name>
<feature type="region of interest" description="Disordered" evidence="1">
    <location>
        <begin position="55"/>
        <end position="162"/>
    </location>
</feature>
<feature type="compositionally biased region" description="Polar residues" evidence="1">
    <location>
        <begin position="1"/>
        <end position="13"/>
    </location>
</feature>
<dbReference type="OrthoDB" id="10266696at2759"/>
<dbReference type="Gene3D" id="1.10.220.150">
    <property type="entry name" value="Arf GTPase activating protein"/>
    <property type="match status" value="1"/>
</dbReference>